<dbReference type="Proteomes" id="UP001597483">
    <property type="component" value="Unassembled WGS sequence"/>
</dbReference>
<feature type="domain" description="NADPH-dependent FMN reductase-like" evidence="1">
    <location>
        <begin position="6"/>
        <end position="143"/>
    </location>
</feature>
<sequence length="186" mass="21061">MTDRKRVAVVIGSTRPTRICGGIAAWARDALGEGSDLAYDLVDLADLALPFLDEPVKAALQQYEHEHTRAWSKLVQSYDGFVFVFPQYNWGYPGVLKNALDYLYREWCDRPASLLTYGTRGGAKAAEQFIGVLHGLHMRVLDTRVEAVITDQDVDENWQLRDLDRTLHPNRALLRRIDEEMAEALG</sequence>
<dbReference type="SUPFAM" id="SSF52218">
    <property type="entry name" value="Flavoproteins"/>
    <property type="match status" value="1"/>
</dbReference>
<evidence type="ECO:0000259" key="1">
    <source>
        <dbReference type="Pfam" id="PF03358"/>
    </source>
</evidence>
<proteinExistence type="predicted"/>
<protein>
    <submittedName>
        <fullName evidence="2">NADPH-dependent FMN reductase</fullName>
        <ecNumber evidence="2">1.-.-.-</ecNumber>
    </submittedName>
</protein>
<name>A0ABW5HGB4_9PSEU</name>
<keyword evidence="2" id="KW-0560">Oxidoreductase</keyword>
<evidence type="ECO:0000313" key="2">
    <source>
        <dbReference type="EMBL" id="MFD2472348.1"/>
    </source>
</evidence>
<dbReference type="Pfam" id="PF03358">
    <property type="entry name" value="FMN_red"/>
    <property type="match status" value="1"/>
</dbReference>
<dbReference type="GO" id="GO:0016491">
    <property type="term" value="F:oxidoreductase activity"/>
    <property type="evidence" value="ECO:0007669"/>
    <property type="project" value="UniProtKB-KW"/>
</dbReference>
<reference evidence="3" key="1">
    <citation type="journal article" date="2019" name="Int. J. Syst. Evol. Microbiol.">
        <title>The Global Catalogue of Microorganisms (GCM) 10K type strain sequencing project: providing services to taxonomists for standard genome sequencing and annotation.</title>
        <authorList>
            <consortium name="The Broad Institute Genomics Platform"/>
            <consortium name="The Broad Institute Genome Sequencing Center for Infectious Disease"/>
            <person name="Wu L."/>
            <person name="Ma J."/>
        </authorList>
    </citation>
    <scope>NUCLEOTIDE SEQUENCE [LARGE SCALE GENOMIC DNA]</scope>
    <source>
        <strain evidence="3">CGMCC 4.7641</strain>
    </source>
</reference>
<dbReference type="EMBL" id="JBHUKS010000026">
    <property type="protein sequence ID" value="MFD2472348.1"/>
    <property type="molecule type" value="Genomic_DNA"/>
</dbReference>
<dbReference type="RefSeq" id="WP_378309961.1">
    <property type="nucleotide sequence ID" value="NZ_JBHUKS010000026.1"/>
</dbReference>
<evidence type="ECO:0000313" key="3">
    <source>
        <dbReference type="Proteomes" id="UP001597483"/>
    </source>
</evidence>
<dbReference type="Gene3D" id="3.40.50.360">
    <property type="match status" value="1"/>
</dbReference>
<organism evidence="2 3">
    <name type="scientific">Amycolatopsis silviterrae</name>
    <dbReference type="NCBI Taxonomy" id="1656914"/>
    <lineage>
        <taxon>Bacteria</taxon>
        <taxon>Bacillati</taxon>
        <taxon>Actinomycetota</taxon>
        <taxon>Actinomycetes</taxon>
        <taxon>Pseudonocardiales</taxon>
        <taxon>Pseudonocardiaceae</taxon>
        <taxon>Amycolatopsis</taxon>
    </lineage>
</organism>
<accession>A0ABW5HGB4</accession>
<dbReference type="EC" id="1.-.-.-" evidence="2"/>
<gene>
    <name evidence="2" type="ORF">ACFSVL_33475</name>
</gene>
<dbReference type="PANTHER" id="PTHR30543:SF21">
    <property type="entry name" value="NAD(P)H-DEPENDENT FMN REDUCTASE LOT6"/>
    <property type="match status" value="1"/>
</dbReference>
<dbReference type="InterPro" id="IPR050712">
    <property type="entry name" value="NAD(P)H-dep_reductase"/>
</dbReference>
<comment type="caution">
    <text evidence="2">The sequence shown here is derived from an EMBL/GenBank/DDBJ whole genome shotgun (WGS) entry which is preliminary data.</text>
</comment>
<dbReference type="InterPro" id="IPR005025">
    <property type="entry name" value="FMN_Rdtase-like_dom"/>
</dbReference>
<keyword evidence="3" id="KW-1185">Reference proteome</keyword>
<dbReference type="InterPro" id="IPR029039">
    <property type="entry name" value="Flavoprotein-like_sf"/>
</dbReference>
<dbReference type="PANTHER" id="PTHR30543">
    <property type="entry name" value="CHROMATE REDUCTASE"/>
    <property type="match status" value="1"/>
</dbReference>